<dbReference type="CDD" id="cd06332">
    <property type="entry name" value="PBP1_aromatic_compounds-like"/>
    <property type="match status" value="1"/>
</dbReference>
<evidence type="ECO:0000259" key="4">
    <source>
        <dbReference type="Pfam" id="PF13458"/>
    </source>
</evidence>
<dbReference type="RefSeq" id="WP_408157651.1">
    <property type="nucleotide sequence ID" value="NZ_JAQQCL010000046.1"/>
</dbReference>
<dbReference type="PANTHER" id="PTHR30483:SF6">
    <property type="entry name" value="PERIPLASMIC BINDING PROTEIN OF ABC TRANSPORTER FOR NATURAL AMINO ACIDS"/>
    <property type="match status" value="1"/>
</dbReference>
<name>A0ABW9ERK8_9BURK</name>
<reference evidence="5 6" key="1">
    <citation type="journal article" date="2024" name="Chem. Sci.">
        <title>Discovery of megapolipeptins by genome mining of a Burkholderiales bacteria collection.</title>
        <authorList>
            <person name="Paulo B.S."/>
            <person name="Recchia M.J.J."/>
            <person name="Lee S."/>
            <person name="Fergusson C.H."/>
            <person name="Romanowski S.B."/>
            <person name="Hernandez A."/>
            <person name="Krull N."/>
            <person name="Liu D.Y."/>
            <person name="Cavanagh H."/>
            <person name="Bos A."/>
            <person name="Gray C.A."/>
            <person name="Murphy B.T."/>
            <person name="Linington R.G."/>
            <person name="Eustaquio A.S."/>
        </authorList>
    </citation>
    <scope>NUCLEOTIDE SEQUENCE [LARGE SCALE GENOMIC DNA]</scope>
    <source>
        <strain evidence="5 6">RL17-350-BIC-E</strain>
    </source>
</reference>
<proteinExistence type="inferred from homology"/>
<dbReference type="Pfam" id="PF13458">
    <property type="entry name" value="Peripla_BP_6"/>
    <property type="match status" value="1"/>
</dbReference>
<dbReference type="Gene3D" id="3.40.50.2300">
    <property type="match status" value="2"/>
</dbReference>
<feature type="signal peptide" evidence="3">
    <location>
        <begin position="1"/>
        <end position="30"/>
    </location>
</feature>
<dbReference type="Proteomes" id="UP001629392">
    <property type="component" value="Unassembled WGS sequence"/>
</dbReference>
<evidence type="ECO:0000313" key="6">
    <source>
        <dbReference type="Proteomes" id="UP001629392"/>
    </source>
</evidence>
<evidence type="ECO:0000256" key="2">
    <source>
        <dbReference type="ARBA" id="ARBA00022729"/>
    </source>
</evidence>
<dbReference type="InterPro" id="IPR028082">
    <property type="entry name" value="Peripla_BP_I"/>
</dbReference>
<protein>
    <submittedName>
        <fullName evidence="5">ABC transporter substrate-binding protein</fullName>
    </submittedName>
</protein>
<feature type="chain" id="PRO_5045774406" evidence="3">
    <location>
        <begin position="31"/>
        <end position="418"/>
    </location>
</feature>
<dbReference type="InterPro" id="IPR028081">
    <property type="entry name" value="Leu-bd"/>
</dbReference>
<keyword evidence="2 3" id="KW-0732">Signal</keyword>
<sequence>MKMLNQTSFSKSALAIAAVSGALLATPAWAQVKIGVLATLEGPFASPGQDSVRGVQLALDDVKSTAGGKSITMIVEGTNAEPDVVVAKARKLVEQDKVDVIIGPLSGSEGIAIKNYSKSVPGVTFINGSSAAEDTTLRDPSPNFFRFMGDGTQWMAGLGSYAYDVKKYHRVAIVSEDYSFPYSQVNGFMQEFCAKGGKVPAKLWVPLGTKDYSSVIAQLPSDVDAVFVVLGGSDAVTFMSQYNQAGGQAHMMGGSITVDQSVLSARGPFRKQIIGMLSSGPTADNNNSPEWKSFVADYRKKFPKGLQSPSLFANNYYTATKAMTLALDQVHGDLSDHQAAFRKALSNLKVDSPSGEVKLDGNRQGIVDVYLTEVDQNAQGQLFNKLVKVTKGVNQTLGQPREAYLAKGEAGRNNPSCP</sequence>
<comment type="similarity">
    <text evidence="1">Belongs to the leucine-binding protein family.</text>
</comment>
<accession>A0ABW9ERK8</accession>
<evidence type="ECO:0000256" key="1">
    <source>
        <dbReference type="ARBA" id="ARBA00010062"/>
    </source>
</evidence>
<dbReference type="SUPFAM" id="SSF53822">
    <property type="entry name" value="Periplasmic binding protein-like I"/>
    <property type="match status" value="1"/>
</dbReference>
<gene>
    <name evidence="5" type="ORF">PQQ73_35030</name>
</gene>
<comment type="caution">
    <text evidence="5">The sequence shown here is derived from an EMBL/GenBank/DDBJ whole genome shotgun (WGS) entry which is preliminary data.</text>
</comment>
<keyword evidence="6" id="KW-1185">Reference proteome</keyword>
<feature type="domain" description="Leucine-binding protein" evidence="4">
    <location>
        <begin position="31"/>
        <end position="377"/>
    </location>
</feature>
<dbReference type="InterPro" id="IPR051010">
    <property type="entry name" value="BCAA_transport"/>
</dbReference>
<dbReference type="PANTHER" id="PTHR30483">
    <property type="entry name" value="LEUCINE-SPECIFIC-BINDING PROTEIN"/>
    <property type="match status" value="1"/>
</dbReference>
<evidence type="ECO:0000256" key="3">
    <source>
        <dbReference type="SAM" id="SignalP"/>
    </source>
</evidence>
<evidence type="ECO:0000313" key="5">
    <source>
        <dbReference type="EMBL" id="MFM0721514.1"/>
    </source>
</evidence>
<dbReference type="EMBL" id="JAQQCL010000046">
    <property type="protein sequence ID" value="MFM0721514.1"/>
    <property type="molecule type" value="Genomic_DNA"/>
</dbReference>
<organism evidence="5 6">
    <name type="scientific">Paraburkholderia strydomiana</name>
    <dbReference type="NCBI Taxonomy" id="1245417"/>
    <lineage>
        <taxon>Bacteria</taxon>
        <taxon>Pseudomonadati</taxon>
        <taxon>Pseudomonadota</taxon>
        <taxon>Betaproteobacteria</taxon>
        <taxon>Burkholderiales</taxon>
        <taxon>Burkholderiaceae</taxon>
        <taxon>Paraburkholderia</taxon>
    </lineage>
</organism>